<dbReference type="EMBL" id="JABELV010000120">
    <property type="protein sequence ID" value="KAG7530375.1"/>
    <property type="molecule type" value="Genomic_DNA"/>
</dbReference>
<accession>A0A8K0JIW7</accession>
<protein>
    <submittedName>
        <fullName evidence="1">Uncharacterized protein</fullName>
    </submittedName>
</protein>
<dbReference type="Gene3D" id="1.20.1270.70">
    <property type="entry name" value="Designed single chain three-helix bundle"/>
    <property type="match status" value="1"/>
</dbReference>
<keyword evidence="2" id="KW-1185">Reference proteome</keyword>
<evidence type="ECO:0000313" key="1">
    <source>
        <dbReference type="EMBL" id="KAG7530375.1"/>
    </source>
</evidence>
<reference evidence="1" key="1">
    <citation type="submission" date="2020-04" db="EMBL/GenBank/DDBJ databases">
        <title>Analysis of mating type loci in Filobasidium floriforme.</title>
        <authorList>
            <person name="Nowrousian M."/>
        </authorList>
    </citation>
    <scope>NUCLEOTIDE SEQUENCE</scope>
    <source>
        <strain evidence="1">CBS 6242</strain>
    </source>
</reference>
<dbReference type="AlphaFoldDB" id="A0A8K0JIW7"/>
<proteinExistence type="predicted"/>
<sequence length="249" mass="27906">MAGNPPFAIPLPDPNHLGAIDHFAANYINLFAPTKAALTTLSDKVDLLPTRAQFDDLPSRAQFDALSRKVDDLPTRVQYDNLPSRAQFDALSRKVDDLPTRVQYDNLPSRAQFDALSRKVDEELPTRLQFEQLMASMERLNTKVDGLATSEEVGALVYNTRARIMNLERTDKDTALLSLRDKDGVLVNIQRSTLRRAGGVTLDTWCHRFGFDNLDVGLLVDDSAYTGLPVKTIREMQRKAIGRFIGTRC</sequence>
<comment type="caution">
    <text evidence="1">The sequence shown here is derived from an EMBL/GenBank/DDBJ whole genome shotgun (WGS) entry which is preliminary data.</text>
</comment>
<name>A0A8K0JIW7_9TREE</name>
<evidence type="ECO:0000313" key="2">
    <source>
        <dbReference type="Proteomes" id="UP000812966"/>
    </source>
</evidence>
<dbReference type="Proteomes" id="UP000812966">
    <property type="component" value="Unassembled WGS sequence"/>
</dbReference>
<organism evidence="1 2">
    <name type="scientific">Filobasidium floriforme</name>
    <dbReference type="NCBI Taxonomy" id="5210"/>
    <lineage>
        <taxon>Eukaryota</taxon>
        <taxon>Fungi</taxon>
        <taxon>Dikarya</taxon>
        <taxon>Basidiomycota</taxon>
        <taxon>Agaricomycotina</taxon>
        <taxon>Tremellomycetes</taxon>
        <taxon>Filobasidiales</taxon>
        <taxon>Filobasidiaceae</taxon>
        <taxon>Filobasidium</taxon>
    </lineage>
</organism>
<gene>
    <name evidence="1" type="ORF">FFLO_05091</name>
</gene>